<name>A0A1X6ZY25_9RHOB</name>
<dbReference type="Proteomes" id="UP000194012">
    <property type="component" value="Unassembled WGS sequence"/>
</dbReference>
<dbReference type="InterPro" id="IPR001623">
    <property type="entry name" value="DnaJ_domain"/>
</dbReference>
<dbReference type="SUPFAM" id="SSF49493">
    <property type="entry name" value="HSP40/DnaJ peptide-binding domain"/>
    <property type="match status" value="2"/>
</dbReference>
<accession>A0A1X6ZY25</accession>
<feature type="compositionally biased region" description="Basic and acidic residues" evidence="2">
    <location>
        <begin position="58"/>
        <end position="67"/>
    </location>
</feature>
<dbReference type="InterPro" id="IPR036869">
    <property type="entry name" value="J_dom_sf"/>
</dbReference>
<dbReference type="InterPro" id="IPR008971">
    <property type="entry name" value="HSP40/DnaJ_pept-bd"/>
</dbReference>
<dbReference type="CDD" id="cd06257">
    <property type="entry name" value="DnaJ"/>
    <property type="match status" value="1"/>
</dbReference>
<dbReference type="GO" id="GO:0003677">
    <property type="term" value="F:DNA binding"/>
    <property type="evidence" value="ECO:0007669"/>
    <property type="project" value="UniProtKB-KW"/>
</dbReference>
<dbReference type="PANTHER" id="PTHR43096">
    <property type="entry name" value="DNAJ HOMOLOG 1, MITOCHONDRIAL-RELATED"/>
    <property type="match status" value="1"/>
</dbReference>
<dbReference type="AlphaFoldDB" id="A0A1X6ZY25"/>
<keyword evidence="5" id="KW-1185">Reference proteome</keyword>
<dbReference type="RefSeq" id="WP_085827970.1">
    <property type="nucleotide sequence ID" value="NZ_FWFJ01000036.1"/>
</dbReference>
<reference evidence="5" key="1">
    <citation type="submission" date="2017-03" db="EMBL/GenBank/DDBJ databases">
        <authorList>
            <person name="Rodrigo-Torres L."/>
            <person name="Arahal R.D."/>
            <person name="Lucena T."/>
        </authorList>
    </citation>
    <scope>NUCLEOTIDE SEQUENCE [LARGE SCALE GENOMIC DNA]</scope>
    <source>
        <strain evidence="5">CECT 8370</strain>
    </source>
</reference>
<gene>
    <name evidence="4" type="primary">cbpA</name>
    <name evidence="4" type="ORF">ROG8370_03012</name>
</gene>
<dbReference type="Pfam" id="PF01556">
    <property type="entry name" value="DnaJ_C"/>
    <property type="match status" value="1"/>
</dbReference>
<dbReference type="Gene3D" id="2.60.260.20">
    <property type="entry name" value="Urease metallochaperone UreE, N-terminal domain"/>
    <property type="match status" value="2"/>
</dbReference>
<dbReference type="PROSITE" id="PS00636">
    <property type="entry name" value="DNAJ_1"/>
    <property type="match status" value="1"/>
</dbReference>
<evidence type="ECO:0000256" key="2">
    <source>
        <dbReference type="SAM" id="MobiDB-lite"/>
    </source>
</evidence>
<feature type="domain" description="J" evidence="3">
    <location>
        <begin position="4"/>
        <end position="69"/>
    </location>
</feature>
<dbReference type="FunFam" id="2.60.260.20:FF:000013">
    <property type="entry name" value="DnaJ subfamily B member 11"/>
    <property type="match status" value="1"/>
</dbReference>
<dbReference type="PROSITE" id="PS50076">
    <property type="entry name" value="DNAJ_2"/>
    <property type="match status" value="1"/>
</dbReference>
<organism evidence="4 5">
    <name type="scientific">Roseovarius gaetbuli</name>
    <dbReference type="NCBI Taxonomy" id="1356575"/>
    <lineage>
        <taxon>Bacteria</taxon>
        <taxon>Pseudomonadati</taxon>
        <taxon>Pseudomonadota</taxon>
        <taxon>Alphaproteobacteria</taxon>
        <taxon>Rhodobacterales</taxon>
        <taxon>Roseobacteraceae</taxon>
        <taxon>Roseovarius</taxon>
    </lineage>
</organism>
<dbReference type="Gene3D" id="1.10.287.110">
    <property type="entry name" value="DnaJ domain"/>
    <property type="match status" value="1"/>
</dbReference>
<keyword evidence="4" id="KW-0238">DNA-binding</keyword>
<evidence type="ECO:0000313" key="5">
    <source>
        <dbReference type="Proteomes" id="UP000194012"/>
    </source>
</evidence>
<dbReference type="GO" id="GO:0051082">
    <property type="term" value="F:unfolded protein binding"/>
    <property type="evidence" value="ECO:0007669"/>
    <property type="project" value="InterPro"/>
</dbReference>
<dbReference type="CDD" id="cd10747">
    <property type="entry name" value="DnaJ_C"/>
    <property type="match status" value="1"/>
</dbReference>
<evidence type="ECO:0000259" key="3">
    <source>
        <dbReference type="PROSITE" id="PS50076"/>
    </source>
</evidence>
<evidence type="ECO:0000313" key="4">
    <source>
        <dbReference type="EMBL" id="SLN64919.1"/>
    </source>
</evidence>
<dbReference type="OrthoDB" id="9779889at2"/>
<dbReference type="GO" id="GO:0042026">
    <property type="term" value="P:protein refolding"/>
    <property type="evidence" value="ECO:0007669"/>
    <property type="project" value="TreeGrafter"/>
</dbReference>
<dbReference type="SUPFAM" id="SSF46565">
    <property type="entry name" value="Chaperone J-domain"/>
    <property type="match status" value="1"/>
</dbReference>
<sequence length="312" mass="33909">MTEDPYKVLGVSKTATQDEIKKAYRKLAKKLHPDLHPDDPDKKAEFQAVSAANDLLGDPEKRKRFDAGEIDASGQERPERQYYHQYAGQDAGRRYDPGAGMGGAQDASDLFSELFGRRQQAGGRAYGQEFHARGADARYHLEVDFMDAAKGTKRSVTMPDGKAIEITIPAGLKDGQTLRLRGKGGPGFGKGPAGDAYVTVAVRDHPVFVRDGDTIELELPITFDEAVLGAKVEVPTISGAVAMSIPKGASSGHRLRLKGKGIASGKGPAGDQLVRLKIMLPDKIDAQMEELAMQWRDHAGFDPRKELRRATT</sequence>
<dbReference type="SMART" id="SM00271">
    <property type="entry name" value="DnaJ"/>
    <property type="match status" value="1"/>
</dbReference>
<proteinExistence type="predicted"/>
<dbReference type="PANTHER" id="PTHR43096:SF52">
    <property type="entry name" value="DNAJ HOMOLOG 1, MITOCHONDRIAL-RELATED"/>
    <property type="match status" value="1"/>
</dbReference>
<dbReference type="InterPro" id="IPR018253">
    <property type="entry name" value="DnaJ_domain_CS"/>
</dbReference>
<dbReference type="EMBL" id="FWFJ01000036">
    <property type="protein sequence ID" value="SLN64919.1"/>
    <property type="molecule type" value="Genomic_DNA"/>
</dbReference>
<dbReference type="InterPro" id="IPR002939">
    <property type="entry name" value="DnaJ_C"/>
</dbReference>
<dbReference type="PRINTS" id="PR00625">
    <property type="entry name" value="JDOMAIN"/>
</dbReference>
<keyword evidence="1" id="KW-0143">Chaperone</keyword>
<protein>
    <submittedName>
        <fullName evidence="4">Curved DNA-binding protein</fullName>
    </submittedName>
</protein>
<feature type="region of interest" description="Disordered" evidence="2">
    <location>
        <begin position="52"/>
        <end position="81"/>
    </location>
</feature>
<evidence type="ECO:0000256" key="1">
    <source>
        <dbReference type="ARBA" id="ARBA00023186"/>
    </source>
</evidence>
<dbReference type="Pfam" id="PF00226">
    <property type="entry name" value="DnaJ"/>
    <property type="match status" value="1"/>
</dbReference>
<dbReference type="GO" id="GO:0005737">
    <property type="term" value="C:cytoplasm"/>
    <property type="evidence" value="ECO:0007669"/>
    <property type="project" value="TreeGrafter"/>
</dbReference>